<sequence precursor="true">MINIFKNNLKIKLLSLFLAFIMWIYVMVEADPIVIRDFNDIPVRITNIEQIKEKGMTISYDSDLKSNIVLRGRRSLFKDITKDKISLYGQIENPKLGENIVNIKASLPENIEYTIMPEKLGVILEQNVVIRKEIDVQKSGRLKEGVKITDINISPKSTWIEGPKSIVNKVDKLVCRLNLDNKDSDFNVRTEIVPLDKQGNVIEGINLKDRYAYLNVSVSNSKRVPIKVNLTGKLDEDYKLISYNISNDTVVIYGKQNELDKVKEIYTSKIDISNIREDKKIIANLEIPPNIQASVKDIEIEFKVSKLITKDFHIPKSRIIFNNIQNLDISKNNLPENILVKVVYLEELAGDIDEKDIQIFVNMQDDILETSKYEIKYNIPYPVERVDVVPRYVEIYK</sequence>
<dbReference type="Proteomes" id="UP000092605">
    <property type="component" value="Unassembled WGS sequence"/>
</dbReference>
<name>A0A150FN01_CLOPD</name>
<accession>A0A150FN01</accession>
<dbReference type="Proteomes" id="UP000323392">
    <property type="component" value="Unassembled WGS sequence"/>
</dbReference>
<comment type="caution">
    <text evidence="1">The sequence shown here is derived from an EMBL/GenBank/DDBJ whole genome shotgun (WGS) entry which is preliminary data.</text>
</comment>
<reference evidence="2 4" key="2">
    <citation type="submission" date="2016-11" db="EMBL/GenBank/DDBJ databases">
        <authorList>
            <person name="Varghese N."/>
            <person name="Submissions S."/>
        </authorList>
    </citation>
    <scope>NUCLEOTIDE SEQUENCE [LARGE SCALE GENOMIC DNA]</scope>
    <source>
        <strain evidence="2 4">DSM 7308</strain>
    </source>
</reference>
<proteinExistence type="predicted"/>
<dbReference type="STRING" id="1121328.JWYL7_0096"/>
<dbReference type="AlphaFoldDB" id="A0A150FN01"/>
<evidence type="ECO:0000313" key="4">
    <source>
        <dbReference type="Proteomes" id="UP000323392"/>
    </source>
</evidence>
<dbReference type="PATRIC" id="fig|1121328.3.peg.94"/>
<protein>
    <submittedName>
        <fullName evidence="2">YbbR domain-containing protein</fullName>
    </submittedName>
    <submittedName>
        <fullName evidence="1">YbbR family protein</fullName>
    </submittedName>
</protein>
<reference evidence="1 3" key="1">
    <citation type="submission" date="2016-02" db="EMBL/GenBank/DDBJ databases">
        <title>Draft genome sequence for Clostridium paradoxum JW-YL-7.</title>
        <authorList>
            <person name="Utturkar S.M."/>
            <person name="Lancaster A."/>
            <person name="Poole F.L."/>
            <person name="Adams M.W."/>
            <person name="Brown S.D."/>
        </authorList>
    </citation>
    <scope>NUCLEOTIDE SEQUENCE [LARGE SCALE GENOMIC DNA]</scope>
    <source>
        <strain evidence="1 3">JW-YL-7</strain>
    </source>
</reference>
<dbReference type="EMBL" id="LSFY01000001">
    <property type="protein sequence ID" value="KXZ39021.1"/>
    <property type="molecule type" value="Genomic_DNA"/>
</dbReference>
<evidence type="ECO:0000313" key="3">
    <source>
        <dbReference type="Proteomes" id="UP000092605"/>
    </source>
</evidence>
<dbReference type="InterPro" id="IPR012505">
    <property type="entry name" value="YbbR"/>
</dbReference>
<dbReference type="InterPro" id="IPR053154">
    <property type="entry name" value="c-di-AMP_regulator"/>
</dbReference>
<dbReference type="Gene3D" id="2.170.120.30">
    <property type="match status" value="1"/>
</dbReference>
<dbReference type="Pfam" id="PF07949">
    <property type="entry name" value="YbbR"/>
    <property type="match status" value="2"/>
</dbReference>
<dbReference type="RefSeq" id="WP_066067446.1">
    <property type="nucleotide sequence ID" value="NZ_FRBG01000026.1"/>
</dbReference>
<evidence type="ECO:0000313" key="2">
    <source>
        <dbReference type="EMBL" id="SHL35991.1"/>
    </source>
</evidence>
<keyword evidence="4" id="KW-1185">Reference proteome</keyword>
<dbReference type="PANTHER" id="PTHR37804">
    <property type="entry name" value="CDAA REGULATORY PROTEIN CDAR"/>
    <property type="match status" value="1"/>
</dbReference>
<dbReference type="OrthoDB" id="2111604at2"/>
<dbReference type="PANTHER" id="PTHR37804:SF1">
    <property type="entry name" value="CDAA REGULATORY PROTEIN CDAR"/>
    <property type="match status" value="1"/>
</dbReference>
<dbReference type="EMBL" id="FRBG01000026">
    <property type="protein sequence ID" value="SHL35991.1"/>
    <property type="molecule type" value="Genomic_DNA"/>
</dbReference>
<evidence type="ECO:0000313" key="1">
    <source>
        <dbReference type="EMBL" id="KXZ39021.1"/>
    </source>
</evidence>
<organism evidence="1 3">
    <name type="scientific">Alkalithermobacter thermoalcaliphilus JW-YL-7 = DSM 7308</name>
    <dbReference type="NCBI Taxonomy" id="1121328"/>
    <lineage>
        <taxon>Bacteria</taxon>
        <taxon>Bacillati</taxon>
        <taxon>Bacillota</taxon>
        <taxon>Clostridia</taxon>
        <taxon>Peptostreptococcales</taxon>
        <taxon>Tepidibacteraceae</taxon>
        <taxon>Alkalithermobacter</taxon>
    </lineage>
</organism>
<gene>
    <name evidence="1" type="ORF">JWYL7_0096</name>
    <name evidence="2" type="ORF">SAMN05661008_01929</name>
</gene>
<dbReference type="Gene3D" id="2.170.120.40">
    <property type="entry name" value="YbbR-like domain"/>
    <property type="match status" value="2"/>
</dbReference>